<dbReference type="PANTHER" id="PTHR43085:SF1">
    <property type="entry name" value="PSEUDOURIDINE KINASE-RELATED"/>
    <property type="match status" value="1"/>
</dbReference>
<gene>
    <name evidence="7" type="ordered locus">Hprae_0493</name>
</gene>
<accession>E3DP96</accession>
<name>E3DP96_HALPG</name>
<dbReference type="KEGG" id="hpk:Hprae_0493"/>
<keyword evidence="5" id="KW-0067">ATP-binding</keyword>
<dbReference type="GO" id="GO:0016301">
    <property type="term" value="F:kinase activity"/>
    <property type="evidence" value="ECO:0007669"/>
    <property type="project" value="UniProtKB-KW"/>
</dbReference>
<dbReference type="InterPro" id="IPR029056">
    <property type="entry name" value="Ribokinase-like"/>
</dbReference>
<protein>
    <submittedName>
        <fullName evidence="7">PfkB domain protein</fullName>
    </submittedName>
</protein>
<dbReference type="EMBL" id="CP002175">
    <property type="protein sequence ID" value="ADO76647.1"/>
    <property type="molecule type" value="Genomic_DNA"/>
</dbReference>
<keyword evidence="8" id="KW-1185">Reference proteome</keyword>
<dbReference type="InterPro" id="IPR050306">
    <property type="entry name" value="PfkB_Carbo_kinase"/>
</dbReference>
<dbReference type="CDD" id="cd01167">
    <property type="entry name" value="bac_FRK"/>
    <property type="match status" value="1"/>
</dbReference>
<evidence type="ECO:0000256" key="1">
    <source>
        <dbReference type="ARBA" id="ARBA00010688"/>
    </source>
</evidence>
<dbReference type="Pfam" id="PF00294">
    <property type="entry name" value="PfkB"/>
    <property type="match status" value="1"/>
</dbReference>
<feature type="domain" description="Carbohydrate kinase PfkB" evidence="6">
    <location>
        <begin position="17"/>
        <end position="309"/>
    </location>
</feature>
<evidence type="ECO:0000313" key="7">
    <source>
        <dbReference type="EMBL" id="ADO76647.1"/>
    </source>
</evidence>
<evidence type="ECO:0000256" key="2">
    <source>
        <dbReference type="ARBA" id="ARBA00022679"/>
    </source>
</evidence>
<proteinExistence type="inferred from homology"/>
<comment type="similarity">
    <text evidence="1">Belongs to the carbohydrate kinase PfkB family.</text>
</comment>
<dbReference type="InterPro" id="IPR002173">
    <property type="entry name" value="Carboh/pur_kinase_PfkB_CS"/>
</dbReference>
<evidence type="ECO:0000259" key="6">
    <source>
        <dbReference type="Pfam" id="PF00294"/>
    </source>
</evidence>
<dbReference type="Gene3D" id="6.10.140.490">
    <property type="match status" value="1"/>
</dbReference>
<sequence length="320" mass="35538">MLTIHDSFNFEENEFEITACGEVLVDLISKKALPLNSCHDFSRHFGGSPANVLINMQRLKNKTALIARIGKDPFGQFLTDILKKEALNLDCLQIDKENQTPVIFVNKSKNSPEWLAYRGADTNLEIKQEIYNKISNSSVFFTGSFMLAKKPAQTTILKALNYAFKENKLIAFDPNFRPQLWSDSEKGKKIIKKVLAKADIIKPSLDDAYYLYGPASPLNYLKKYHNAGAKIVILSLGEKGILLSDSKNEPLQIQAFSKKVVDVTGAGDSFWAGFLTGILKGFSIKKAAQIGNATAAFKIQAVGALSEIPSLLEIMNYYDL</sequence>
<dbReference type="OrthoDB" id="9813569at2"/>
<reference evidence="7 8" key="2">
    <citation type="journal article" date="2011" name="Stand. Genomic Sci.">
        <title>Complete genome sequence of the extremely halophilic Halanaerobium praevalens type strain (GSL).</title>
        <authorList>
            <person name="Ivanova N."/>
            <person name="Sikorski J."/>
            <person name="Chertkov O."/>
            <person name="Nolan M."/>
            <person name="Lucas S."/>
            <person name="Hammon N."/>
            <person name="Deshpande S."/>
            <person name="Cheng J.F."/>
            <person name="Tapia R."/>
            <person name="Han C."/>
            <person name="Goodwin L."/>
            <person name="Pitluck S."/>
            <person name="Huntemann M."/>
            <person name="Liolios K."/>
            <person name="Pagani I."/>
            <person name="Mavromatis K."/>
            <person name="Ovchinikova G."/>
            <person name="Pati A."/>
            <person name="Chen A."/>
            <person name="Palaniappan K."/>
            <person name="Land M."/>
            <person name="Hauser L."/>
            <person name="Brambilla E.M."/>
            <person name="Kannan K.P."/>
            <person name="Rohde M."/>
            <person name="Tindall B.J."/>
            <person name="Goker M."/>
            <person name="Detter J.C."/>
            <person name="Woyke T."/>
            <person name="Bristow J."/>
            <person name="Eisen J.A."/>
            <person name="Markowitz V."/>
            <person name="Hugenholtz P."/>
            <person name="Kyrpides N.C."/>
            <person name="Klenk H.P."/>
            <person name="Lapidus A."/>
        </authorList>
    </citation>
    <scope>NUCLEOTIDE SEQUENCE [LARGE SCALE GENOMIC DNA]</scope>
    <source>
        <strain evidence="8">ATCC 33744 / DSM 2228 / GSL</strain>
    </source>
</reference>
<dbReference type="Proteomes" id="UP000006866">
    <property type="component" value="Chromosome"/>
</dbReference>
<dbReference type="SUPFAM" id="SSF53613">
    <property type="entry name" value="Ribokinase-like"/>
    <property type="match status" value="1"/>
</dbReference>
<evidence type="ECO:0000313" key="8">
    <source>
        <dbReference type="Proteomes" id="UP000006866"/>
    </source>
</evidence>
<reference evidence="8" key="1">
    <citation type="submission" date="2010-10" db="EMBL/GenBank/DDBJ databases">
        <title>The complete genome of Halanaerobium praevalens DSM 2228.</title>
        <authorList>
            <consortium name="US DOE Joint Genome Institute (JGI-PGF)"/>
            <person name="Lucas S."/>
            <person name="Copeland A."/>
            <person name="Lapidus A."/>
            <person name="Glavina del Rio T."/>
            <person name="Dalin E."/>
            <person name="Tice H."/>
            <person name="Bruce D."/>
            <person name="Goodwin L."/>
            <person name="Pitluck S."/>
            <person name="Kyrpides N."/>
            <person name="Mavromatis K."/>
            <person name="Ivanova N."/>
            <person name="Ovchinnikova G."/>
            <person name="Chertkov O."/>
            <person name="Detter J.C."/>
            <person name="Han C."/>
            <person name="Larimer F."/>
            <person name="Land M."/>
            <person name="Hauser L."/>
            <person name="Markowitz V."/>
            <person name="Cheng J.-F."/>
            <person name="Hugenholtz P."/>
            <person name="Woyke T."/>
            <person name="Wu D."/>
            <person name="Tindall B."/>
            <person name="Pomrenke H.G."/>
            <person name="Brambilla E."/>
            <person name="Klenk H.-P."/>
            <person name="Eisen J.A."/>
        </authorList>
    </citation>
    <scope>NUCLEOTIDE SEQUENCE [LARGE SCALE GENOMIC DNA]</scope>
    <source>
        <strain evidence="8">ATCC 33744 / DSM 2228 / GSL</strain>
    </source>
</reference>
<dbReference type="InterPro" id="IPR011611">
    <property type="entry name" value="PfkB_dom"/>
</dbReference>
<dbReference type="PATRIC" id="fig|572479.3.peg.497"/>
<dbReference type="STRING" id="572479.Hprae_0493"/>
<dbReference type="PANTHER" id="PTHR43085">
    <property type="entry name" value="HEXOKINASE FAMILY MEMBER"/>
    <property type="match status" value="1"/>
</dbReference>
<dbReference type="Gene3D" id="3.40.1190.30">
    <property type="match status" value="1"/>
</dbReference>
<dbReference type="AlphaFoldDB" id="E3DP96"/>
<organism evidence="7 8">
    <name type="scientific">Halanaerobium praevalens (strain ATCC 33744 / DSM 2228 / GSL)</name>
    <dbReference type="NCBI Taxonomy" id="572479"/>
    <lineage>
        <taxon>Bacteria</taxon>
        <taxon>Bacillati</taxon>
        <taxon>Bacillota</taxon>
        <taxon>Clostridia</taxon>
        <taxon>Halanaerobiales</taxon>
        <taxon>Halanaerobiaceae</taxon>
        <taxon>Halanaerobium</taxon>
    </lineage>
</organism>
<dbReference type="Gene3D" id="3.40.1620.20">
    <property type="match status" value="1"/>
</dbReference>
<dbReference type="PROSITE" id="PS00584">
    <property type="entry name" value="PFKB_KINASES_2"/>
    <property type="match status" value="1"/>
</dbReference>
<evidence type="ECO:0000256" key="5">
    <source>
        <dbReference type="ARBA" id="ARBA00022840"/>
    </source>
</evidence>
<dbReference type="GO" id="GO:0005524">
    <property type="term" value="F:ATP binding"/>
    <property type="evidence" value="ECO:0007669"/>
    <property type="project" value="UniProtKB-KW"/>
</dbReference>
<keyword evidence="2" id="KW-0808">Transferase</keyword>
<evidence type="ECO:0000256" key="3">
    <source>
        <dbReference type="ARBA" id="ARBA00022741"/>
    </source>
</evidence>
<keyword evidence="4" id="KW-0418">Kinase</keyword>
<dbReference type="eggNOG" id="COG0524">
    <property type="taxonomic scope" value="Bacteria"/>
</dbReference>
<keyword evidence="3" id="KW-0547">Nucleotide-binding</keyword>
<evidence type="ECO:0000256" key="4">
    <source>
        <dbReference type="ARBA" id="ARBA00022777"/>
    </source>
</evidence>
<dbReference type="HOGENOM" id="CLU_027634_6_0_9"/>